<accession>A0ABD1SU85</accession>
<name>A0ABD1SU85_9LAMI</name>
<organism evidence="1 2">
    <name type="scientific">Forsythia ovata</name>
    <dbReference type="NCBI Taxonomy" id="205694"/>
    <lineage>
        <taxon>Eukaryota</taxon>
        <taxon>Viridiplantae</taxon>
        <taxon>Streptophyta</taxon>
        <taxon>Embryophyta</taxon>
        <taxon>Tracheophyta</taxon>
        <taxon>Spermatophyta</taxon>
        <taxon>Magnoliopsida</taxon>
        <taxon>eudicotyledons</taxon>
        <taxon>Gunneridae</taxon>
        <taxon>Pentapetalae</taxon>
        <taxon>asterids</taxon>
        <taxon>lamiids</taxon>
        <taxon>Lamiales</taxon>
        <taxon>Oleaceae</taxon>
        <taxon>Forsythieae</taxon>
        <taxon>Forsythia</taxon>
    </lineage>
</organism>
<comment type="caution">
    <text evidence="1">The sequence shown here is derived from an EMBL/GenBank/DDBJ whole genome shotgun (WGS) entry which is preliminary data.</text>
</comment>
<dbReference type="AlphaFoldDB" id="A0ABD1SU85"/>
<reference evidence="2" key="1">
    <citation type="submission" date="2024-07" db="EMBL/GenBank/DDBJ databases">
        <title>Two chromosome-level genome assemblies of Korean endemic species Abeliophyllum distichum and Forsythia ovata (Oleaceae).</title>
        <authorList>
            <person name="Jang H."/>
        </authorList>
    </citation>
    <scope>NUCLEOTIDE SEQUENCE [LARGE SCALE GENOMIC DNA]</scope>
</reference>
<sequence>MELERNLWKWSVFKSGRRLYLSGEGVCKFWQEGGLEYPKPSRNRGACVKTTQLDFDGRNELSCCGVGANYLSGVILELYWDILICSRDLILGEYIVQGSHIHFVELQRSSSQRLATLGLRPKNRSGSAIVESPDCLRQERSGQYLRQPPRVSRSWTAYSDKSSTEEKLKAAKALIARSLVLIEKVEISVSDLELSKISMGTALQNAESIMKDRDYYKERTNWLQEALNESKK</sequence>
<evidence type="ECO:0000313" key="1">
    <source>
        <dbReference type="EMBL" id="KAL2503273.1"/>
    </source>
</evidence>
<keyword evidence="2" id="KW-1185">Reference proteome</keyword>
<dbReference type="Proteomes" id="UP001604277">
    <property type="component" value="Unassembled WGS sequence"/>
</dbReference>
<evidence type="ECO:0000313" key="2">
    <source>
        <dbReference type="Proteomes" id="UP001604277"/>
    </source>
</evidence>
<proteinExistence type="predicted"/>
<protein>
    <submittedName>
        <fullName evidence="1">Uncharacterized protein</fullName>
    </submittedName>
</protein>
<dbReference type="EMBL" id="JBFOLJ010000010">
    <property type="protein sequence ID" value="KAL2503273.1"/>
    <property type="molecule type" value="Genomic_DNA"/>
</dbReference>
<gene>
    <name evidence="1" type="ORF">Fot_37121</name>
</gene>